<feature type="transmembrane region" description="Helical" evidence="7">
    <location>
        <begin position="61"/>
        <end position="85"/>
    </location>
</feature>
<keyword evidence="9" id="KW-1185">Reference proteome</keyword>
<keyword evidence="4 7" id="KW-0812">Transmembrane</keyword>
<dbReference type="PANTHER" id="PTHR20855:SF3">
    <property type="entry name" value="LD03007P"/>
    <property type="match status" value="1"/>
</dbReference>
<evidence type="ECO:0000256" key="7">
    <source>
        <dbReference type="SAM" id="Phobius"/>
    </source>
</evidence>
<comment type="similarity">
    <text evidence="2">Belongs to the UPF0073 (Hly-III) family.</text>
</comment>
<feature type="transmembrane region" description="Helical" evidence="7">
    <location>
        <begin position="156"/>
        <end position="174"/>
    </location>
</feature>
<evidence type="ECO:0000313" key="9">
    <source>
        <dbReference type="Proteomes" id="UP001431181"/>
    </source>
</evidence>
<feature type="transmembrane region" description="Helical" evidence="7">
    <location>
        <begin position="97"/>
        <end position="116"/>
    </location>
</feature>
<comment type="subcellular location">
    <subcellularLocation>
        <location evidence="1">Cell membrane</location>
        <topology evidence="1">Multi-pass membrane protein</topology>
    </subcellularLocation>
</comment>
<dbReference type="InterPro" id="IPR004254">
    <property type="entry name" value="AdipoR/HlyIII-related"/>
</dbReference>
<evidence type="ECO:0000256" key="1">
    <source>
        <dbReference type="ARBA" id="ARBA00004651"/>
    </source>
</evidence>
<evidence type="ECO:0000256" key="5">
    <source>
        <dbReference type="ARBA" id="ARBA00022989"/>
    </source>
</evidence>
<evidence type="ECO:0000256" key="4">
    <source>
        <dbReference type="ARBA" id="ARBA00022692"/>
    </source>
</evidence>
<dbReference type="Proteomes" id="UP001431181">
    <property type="component" value="Unassembled WGS sequence"/>
</dbReference>
<accession>A0ABT3KGD4</accession>
<feature type="transmembrane region" description="Helical" evidence="7">
    <location>
        <begin position="180"/>
        <end position="199"/>
    </location>
</feature>
<comment type="caution">
    <text evidence="8">The sequence shown here is derived from an EMBL/GenBank/DDBJ whole genome shotgun (WGS) entry which is preliminary data.</text>
</comment>
<dbReference type="NCBIfam" id="TIGR01065">
    <property type="entry name" value="hlyIII"/>
    <property type="match status" value="1"/>
</dbReference>
<evidence type="ECO:0000256" key="2">
    <source>
        <dbReference type="ARBA" id="ARBA00008488"/>
    </source>
</evidence>
<feature type="transmembrane region" description="Helical" evidence="7">
    <location>
        <begin position="122"/>
        <end position="144"/>
    </location>
</feature>
<name>A0ABT3KGD4_9GAMM</name>
<dbReference type="RefSeq" id="WP_265218704.1">
    <property type="nucleotide sequence ID" value="NZ_JAPEUL010000007.1"/>
</dbReference>
<keyword evidence="5 7" id="KW-1133">Transmembrane helix</keyword>
<keyword evidence="3" id="KW-1003">Cell membrane</keyword>
<dbReference type="Pfam" id="PF03006">
    <property type="entry name" value="HlyIII"/>
    <property type="match status" value="1"/>
</dbReference>
<feature type="transmembrane region" description="Helical" evidence="7">
    <location>
        <begin position="208"/>
        <end position="228"/>
    </location>
</feature>
<dbReference type="PANTHER" id="PTHR20855">
    <property type="entry name" value="ADIPOR/PROGESTIN RECEPTOR-RELATED"/>
    <property type="match status" value="1"/>
</dbReference>
<keyword evidence="6 7" id="KW-0472">Membrane</keyword>
<evidence type="ECO:0000256" key="3">
    <source>
        <dbReference type="ARBA" id="ARBA00022475"/>
    </source>
</evidence>
<proteinExistence type="inferred from homology"/>
<evidence type="ECO:0000256" key="6">
    <source>
        <dbReference type="ARBA" id="ARBA00023136"/>
    </source>
</evidence>
<sequence>MLLFLHLGGVEYEKVFSAVPNRGQSLGEEVANSISHGLGLVAAIVGTPFLILSAIDYADLSFLVGVSIFSGTMILLYLASTLYHAMPKGKAKYVFRVIDHSAVYLLIAGTYTPFTLGVLQGVWGWSLLAAVWTLALVGVALKAFGKASHPAISTTLYVILGWLILIAIKPLVLLMEPNGLILLVLGGVLYTLGVVFFVIDSKLHYGHLVWHLFVVAGTVCHYFAIFYYGA</sequence>
<dbReference type="EMBL" id="JAPEUL010000007">
    <property type="protein sequence ID" value="MCW4629509.1"/>
    <property type="molecule type" value="Genomic_DNA"/>
</dbReference>
<dbReference type="InterPro" id="IPR005744">
    <property type="entry name" value="Hy-lIII"/>
</dbReference>
<evidence type="ECO:0000313" key="8">
    <source>
        <dbReference type="EMBL" id="MCW4629509.1"/>
    </source>
</evidence>
<reference evidence="8" key="1">
    <citation type="submission" date="2022-11" db="EMBL/GenBank/DDBJ databases">
        <title>Marinomonas sp. nov., isolated from marine algae.</title>
        <authorList>
            <person name="Choi D.G."/>
            <person name="Kim J.M."/>
            <person name="Lee J.K."/>
            <person name="Baek J.H."/>
            <person name="Jeon C.O."/>
        </authorList>
    </citation>
    <scope>NUCLEOTIDE SEQUENCE</scope>
    <source>
        <strain evidence="8">KJ51-3</strain>
    </source>
</reference>
<protein>
    <submittedName>
        <fullName evidence="8">Hemolysin III family protein</fullName>
    </submittedName>
</protein>
<feature type="transmembrane region" description="Helical" evidence="7">
    <location>
        <begin position="37"/>
        <end position="55"/>
    </location>
</feature>
<organism evidence="8 9">
    <name type="scientific">Marinomonas rhodophyticola</name>
    <dbReference type="NCBI Taxonomy" id="2992803"/>
    <lineage>
        <taxon>Bacteria</taxon>
        <taxon>Pseudomonadati</taxon>
        <taxon>Pseudomonadota</taxon>
        <taxon>Gammaproteobacteria</taxon>
        <taxon>Oceanospirillales</taxon>
        <taxon>Oceanospirillaceae</taxon>
        <taxon>Marinomonas</taxon>
    </lineage>
</organism>
<gene>
    <name evidence="8" type="ORF">ONZ52_11260</name>
</gene>